<keyword evidence="1" id="KW-0812">Transmembrane</keyword>
<protein>
    <recommendedName>
        <fullName evidence="4">DUF998 domain-containing protein</fullName>
    </recommendedName>
</protein>
<dbReference type="Proteomes" id="UP000575241">
    <property type="component" value="Unassembled WGS sequence"/>
</dbReference>
<proteinExistence type="predicted"/>
<sequence length="215" mass="22423">MQHSFIGASGRPFGTVAALFCLLLTVALIVLGDVAHDLAGGAQPFSAIARGNLEPARDYWGLLLAVEIVRCVLAGALLLAMLTLAGPIGPRTIGRDAALLAGIAGVFCLAVTAHFSIEAAALLGQGRVSPRGDLVAALTLLGHAGVALWATLTVREARAARSLPAWVQLAGLLFAGLALISGFSRPFLEFAAFAGILWWAGVFLTLYRPEDRTLR</sequence>
<evidence type="ECO:0000313" key="3">
    <source>
        <dbReference type="Proteomes" id="UP000575241"/>
    </source>
</evidence>
<feature type="transmembrane region" description="Helical" evidence="1">
    <location>
        <begin position="59"/>
        <end position="85"/>
    </location>
</feature>
<reference evidence="2 3" key="1">
    <citation type="submission" date="2020-08" db="EMBL/GenBank/DDBJ databases">
        <title>Functional genomics of gut bacteria from endangered species of beetles.</title>
        <authorList>
            <person name="Carlos-Shanley C."/>
        </authorList>
    </citation>
    <scope>NUCLEOTIDE SEQUENCE [LARGE SCALE GENOMIC DNA]</scope>
    <source>
        <strain evidence="2 3">S00224</strain>
    </source>
</reference>
<comment type="caution">
    <text evidence="2">The sequence shown here is derived from an EMBL/GenBank/DDBJ whole genome shotgun (WGS) entry which is preliminary data.</text>
</comment>
<feature type="transmembrane region" description="Helical" evidence="1">
    <location>
        <begin position="190"/>
        <end position="207"/>
    </location>
</feature>
<dbReference type="AlphaFoldDB" id="A0A7W7JYQ4"/>
<evidence type="ECO:0000256" key="1">
    <source>
        <dbReference type="SAM" id="Phobius"/>
    </source>
</evidence>
<evidence type="ECO:0008006" key="4">
    <source>
        <dbReference type="Google" id="ProtNLM"/>
    </source>
</evidence>
<keyword evidence="1" id="KW-1133">Transmembrane helix</keyword>
<keyword evidence="3" id="KW-1185">Reference proteome</keyword>
<evidence type="ECO:0000313" key="2">
    <source>
        <dbReference type="EMBL" id="MBB4837205.1"/>
    </source>
</evidence>
<organism evidence="2 3">
    <name type="scientific">Sphingomonas kyeonggiensis</name>
    <dbReference type="NCBI Taxonomy" id="1268553"/>
    <lineage>
        <taxon>Bacteria</taxon>
        <taxon>Pseudomonadati</taxon>
        <taxon>Pseudomonadota</taxon>
        <taxon>Alphaproteobacteria</taxon>
        <taxon>Sphingomonadales</taxon>
        <taxon>Sphingomonadaceae</taxon>
        <taxon>Sphingomonas</taxon>
    </lineage>
</organism>
<gene>
    <name evidence="2" type="ORF">HNP52_000256</name>
</gene>
<name>A0A7W7JYQ4_9SPHN</name>
<feature type="transmembrane region" description="Helical" evidence="1">
    <location>
        <begin position="134"/>
        <end position="154"/>
    </location>
</feature>
<dbReference type="RefSeq" id="WP_184161370.1">
    <property type="nucleotide sequence ID" value="NZ_JACHLN010000001.1"/>
</dbReference>
<feature type="transmembrane region" description="Helical" evidence="1">
    <location>
        <begin position="166"/>
        <end position="184"/>
    </location>
</feature>
<feature type="transmembrane region" description="Helical" evidence="1">
    <location>
        <begin position="97"/>
        <end position="122"/>
    </location>
</feature>
<accession>A0A7W7JYQ4</accession>
<keyword evidence="1" id="KW-0472">Membrane</keyword>
<dbReference type="EMBL" id="JACHLN010000001">
    <property type="protein sequence ID" value="MBB4837205.1"/>
    <property type="molecule type" value="Genomic_DNA"/>
</dbReference>